<dbReference type="GO" id="GO:0016620">
    <property type="term" value="F:oxidoreductase activity, acting on the aldehyde or oxo group of donors, NAD or NADP as acceptor"/>
    <property type="evidence" value="ECO:0007669"/>
    <property type="project" value="InterPro"/>
</dbReference>
<dbReference type="Gene3D" id="3.40.309.10">
    <property type="entry name" value="Aldehyde Dehydrogenase, Chain A, domain 2"/>
    <property type="match status" value="1"/>
</dbReference>
<feature type="active site" evidence="3">
    <location>
        <position position="269"/>
    </location>
</feature>
<dbReference type="Gene3D" id="3.40.605.10">
    <property type="entry name" value="Aldehyde Dehydrogenase, Chain A, domain 1"/>
    <property type="match status" value="1"/>
</dbReference>
<dbReference type="FunFam" id="3.40.309.10:FF:000012">
    <property type="entry name" value="Betaine aldehyde dehydrogenase"/>
    <property type="match status" value="1"/>
</dbReference>
<keyword evidence="2 4" id="KW-0560">Oxidoreductase</keyword>
<feature type="domain" description="Aldehyde dehydrogenase" evidence="5">
    <location>
        <begin position="31"/>
        <end position="491"/>
    </location>
</feature>
<evidence type="ECO:0000313" key="6">
    <source>
        <dbReference type="EMBL" id="NUW37165.1"/>
    </source>
</evidence>
<dbReference type="InterPro" id="IPR015590">
    <property type="entry name" value="Aldehyde_DH_dom"/>
</dbReference>
<evidence type="ECO:0000256" key="2">
    <source>
        <dbReference type="ARBA" id="ARBA00023002"/>
    </source>
</evidence>
<dbReference type="EMBL" id="JABWGN010000019">
    <property type="protein sequence ID" value="NUW37165.1"/>
    <property type="molecule type" value="Genomic_DNA"/>
</dbReference>
<dbReference type="InterPro" id="IPR029510">
    <property type="entry name" value="Ald_DH_CS_GLU"/>
</dbReference>
<dbReference type="InterPro" id="IPR016161">
    <property type="entry name" value="Ald_DH/histidinol_DH"/>
</dbReference>
<dbReference type="RefSeq" id="WP_175594620.1">
    <property type="nucleotide sequence ID" value="NZ_JABWGN010000019.1"/>
</dbReference>
<gene>
    <name evidence="6" type="ORF">HTZ77_38045</name>
</gene>
<evidence type="ECO:0000256" key="1">
    <source>
        <dbReference type="ARBA" id="ARBA00009986"/>
    </source>
</evidence>
<dbReference type="Pfam" id="PF00171">
    <property type="entry name" value="Aldedh"/>
    <property type="match status" value="1"/>
</dbReference>
<name>A0A7Y6IGJ9_9ACTN</name>
<protein>
    <submittedName>
        <fullName evidence="6">Aldehyde dehydrogenase family protein</fullName>
    </submittedName>
</protein>
<evidence type="ECO:0000313" key="7">
    <source>
        <dbReference type="Proteomes" id="UP000586042"/>
    </source>
</evidence>
<evidence type="ECO:0000256" key="3">
    <source>
        <dbReference type="PROSITE-ProRule" id="PRU10007"/>
    </source>
</evidence>
<dbReference type="SUPFAM" id="SSF53720">
    <property type="entry name" value="ALDH-like"/>
    <property type="match status" value="1"/>
</dbReference>
<comment type="similarity">
    <text evidence="1 4">Belongs to the aldehyde dehydrogenase family.</text>
</comment>
<evidence type="ECO:0000259" key="5">
    <source>
        <dbReference type="Pfam" id="PF00171"/>
    </source>
</evidence>
<proteinExistence type="inferred from homology"/>
<evidence type="ECO:0000256" key="4">
    <source>
        <dbReference type="RuleBase" id="RU003345"/>
    </source>
</evidence>
<reference evidence="6 7" key="1">
    <citation type="submission" date="2020-06" db="EMBL/GenBank/DDBJ databases">
        <title>Nonomuraea sp. SMC257, a novel actinomycete isolated from soil.</title>
        <authorList>
            <person name="Chanama M."/>
        </authorList>
    </citation>
    <scope>NUCLEOTIDE SEQUENCE [LARGE SCALE GENOMIC DNA]</scope>
    <source>
        <strain evidence="6 7">SMC257</strain>
    </source>
</reference>
<dbReference type="Proteomes" id="UP000586042">
    <property type="component" value="Unassembled WGS sequence"/>
</dbReference>
<keyword evidence="7" id="KW-1185">Reference proteome</keyword>
<dbReference type="AlphaFoldDB" id="A0A7Y6IGJ9"/>
<dbReference type="PROSITE" id="PS00687">
    <property type="entry name" value="ALDEHYDE_DEHYDR_GLU"/>
    <property type="match status" value="1"/>
</dbReference>
<organism evidence="6 7">
    <name type="scientific">Nonomuraea montanisoli</name>
    <dbReference type="NCBI Taxonomy" id="2741721"/>
    <lineage>
        <taxon>Bacteria</taxon>
        <taxon>Bacillati</taxon>
        <taxon>Actinomycetota</taxon>
        <taxon>Actinomycetes</taxon>
        <taxon>Streptosporangiales</taxon>
        <taxon>Streptosporangiaceae</taxon>
        <taxon>Nonomuraea</taxon>
    </lineage>
</organism>
<sequence>MVGHSPQSNRERLRAEVLPNIDLRPFIDGAFVEPKSHRTLSVLEPATENTLAEMPCVDTDDVDAAVTAARHAFDSGPWPRMTPQERGVVLRRLAELIDRDAEKLALLESADTGKLLKGVRGWDVPHAATVYRYYADLAEGLVDRTLPSVGEVRVWTRREPIGVCAAILPWNFPFPCMSWKLAPALAAGCTVVVKSAERAPLSAQYLAGLVAEAGFPPGVVNILMGEGPVAGGALVADPRIDMVTFTGSVATGQQIARRAANGVARTTLELGGKSPNVIFADADLDSAVAGTIDGMFSVQGQNCCAASRTFVERPIFNEFLERLGAAALARRLGDPMDEATEQGPQIDRAHLERIDGYVQRALAAGAKAAVGGRPSKIGALWYEPTIITGAVPSMEISREEVFGPVGCVYPFDGFDEGVGAANDTEYGLSASVWTGDRKVADRFAAVVRAGTCWINCFGYFMEYAPWGGVKKSGLGRELGAEGLEEFLVTKTLYSTFGEP</sequence>
<dbReference type="InterPro" id="IPR016163">
    <property type="entry name" value="Ald_DH_C"/>
</dbReference>
<comment type="caution">
    <text evidence="6">The sequence shown here is derived from an EMBL/GenBank/DDBJ whole genome shotgun (WGS) entry which is preliminary data.</text>
</comment>
<accession>A0A7Y6IGJ9</accession>
<dbReference type="PANTHER" id="PTHR11699">
    <property type="entry name" value="ALDEHYDE DEHYDROGENASE-RELATED"/>
    <property type="match status" value="1"/>
</dbReference>
<dbReference type="InterPro" id="IPR016162">
    <property type="entry name" value="Ald_DH_N"/>
</dbReference>
<dbReference type="FunFam" id="3.40.605.10:FF:000007">
    <property type="entry name" value="NAD/NADP-dependent betaine aldehyde dehydrogenase"/>
    <property type="match status" value="1"/>
</dbReference>